<comment type="caution">
    <text evidence="4">The sequence shown here is derived from an EMBL/GenBank/DDBJ whole genome shotgun (WGS) entry which is preliminary data.</text>
</comment>
<feature type="compositionally biased region" description="Polar residues" evidence="2">
    <location>
        <begin position="345"/>
        <end position="371"/>
    </location>
</feature>
<dbReference type="EMBL" id="SNRW01000093">
    <property type="protein sequence ID" value="KAA6403498.1"/>
    <property type="molecule type" value="Genomic_DNA"/>
</dbReference>
<accession>A0A5J4X8D4</accession>
<feature type="coiled-coil region" evidence="1">
    <location>
        <begin position="1110"/>
        <end position="1137"/>
    </location>
</feature>
<feature type="compositionally biased region" description="Polar residues" evidence="2">
    <location>
        <begin position="302"/>
        <end position="313"/>
    </location>
</feature>
<gene>
    <name evidence="4" type="ORF">EZS28_000981</name>
</gene>
<feature type="compositionally biased region" description="Polar residues" evidence="2">
    <location>
        <begin position="378"/>
        <end position="396"/>
    </location>
</feature>
<feature type="compositionally biased region" description="Polar residues" evidence="2">
    <location>
        <begin position="273"/>
        <end position="292"/>
    </location>
</feature>
<sequence length="1264" mass="144094">MTSPSSNNYVRFYSTLSLQKNGTVAVPELYEIIFPALDLDKDAWITQEDFVNFSEENKLPYSSEDVKLTFNEIDTKHDGHLDEEEAFGGCELLPYKPHKHIYMDILKAATPQNISLFAIPERSGGGPGQSVTLSLTRGVRQTVERTFNQGGNDIGATQHNVTHIYFPQKKLFETAMTDQAMLQYEWDKTAGEIRLSRVLKETSQIPSHTILLQSPPSSGQQTKISPGGVAKIEFKNIPISSSQLKLNEEMNAIPAQFTRPIAQSSPAPPYVKQEQQVIQDTKQIPSPKQSPRGSPRVRRASKMSQQSNEQQQAPGFGRVDSINQIQQDGQNYSQTHQTLSIKISQPAQNQDNKEQPSNAANIQTNSPQFTASPRERSPSVQNKMRRPSQLSSSPQNPIEKYLDGYEGPTYNINKLEDINALTQIASFQEKGTVQEIKKQQRKRREKEYKEQSNIFFEKHHSKYRASSQGLQGRKIWRHQLTPGTKQKLTFRDPPEKIQHSIDTVHGGQNFRMDFFHQKPLIEIQMEAIKSSDHTPNEPFVFRSGDQSWSDGCGIMMYQDDGTNENLFESTYPGMSKSQYKKSKANIRTIPVQGREYESRKEGTIPIFLRPAFQVNSKTNPAFSQPPSDFDIIKEKTGLSDKDLLVEEDDEDEEDEYDEDKIREEEQKRLREENDPIKQLNKFYEKKWKSITIDETDRIDSLKQKKKIKSVMREKAKQNLDRIIWPGNQLGLEEIPLKPRTEVKQEDTIQQFPTTASVTPSNLQVDSVIQRAISPFNSETAHQSRSGSPNANLYTIHKPQYEPTQIVIITPALKQKTIIIPGFKLVSRRNSQTFDKNTPWRERLSGPYASDQGYNNGTMYGSMKEGNQNQRDSTGTQPIKELSQSLTQRIEGQKGISKPSPFQYLFTAPPQPEPSVIEKYLSDHKYIEDDNMQGNKGNVPSFKQFQGQNGVPQSGYSSHQLDVRGLPVTVMDITQSDQIKITSSVNDKGQLKTAEHTSSKQIPQNIQVQIPYSPGLPSGTDLVHQEQKYNTKTQPINIATFKYGSGIKDKEKTIPKVQFGSYIPSSTERELKTQESEEIEYDDSFDEDEEEEGEAPTSSQRSLPINPFKQIPSIVMKKAQLKAEKEQLKRQKEKQERRRIADVARIRRKRDKLQADLQNNRFSTYIKPVADEYEGYTNIIHGRTDWNSFIHTPNNQLQIGTQEPHQILPPDKVPRPTAEVAKIERKLKEILVKSGAQKDNPDFRVCFRQLRPSDVFESLGEQIDL</sequence>
<reference evidence="4 5" key="1">
    <citation type="submission" date="2019-03" db="EMBL/GenBank/DDBJ databases">
        <title>Single cell metagenomics reveals metabolic interactions within the superorganism composed of flagellate Streblomastix strix and complex community of Bacteroidetes bacteria on its surface.</title>
        <authorList>
            <person name="Treitli S.C."/>
            <person name="Kolisko M."/>
            <person name="Husnik F."/>
            <person name="Keeling P."/>
            <person name="Hampl V."/>
        </authorList>
    </citation>
    <scope>NUCLEOTIDE SEQUENCE [LARGE SCALE GENOMIC DNA]</scope>
    <source>
        <strain evidence="4">ST1C</strain>
    </source>
</reference>
<dbReference type="GO" id="GO:0005509">
    <property type="term" value="F:calcium ion binding"/>
    <property type="evidence" value="ECO:0007669"/>
    <property type="project" value="InterPro"/>
</dbReference>
<dbReference type="PROSITE" id="PS50222">
    <property type="entry name" value="EF_HAND_2"/>
    <property type="match status" value="1"/>
</dbReference>
<evidence type="ECO:0000256" key="2">
    <source>
        <dbReference type="SAM" id="MobiDB-lite"/>
    </source>
</evidence>
<feature type="compositionally biased region" description="Acidic residues" evidence="2">
    <location>
        <begin position="1075"/>
        <end position="1093"/>
    </location>
</feature>
<evidence type="ECO:0000313" key="5">
    <source>
        <dbReference type="Proteomes" id="UP000324800"/>
    </source>
</evidence>
<feature type="compositionally biased region" description="Polar residues" evidence="2">
    <location>
        <begin position="851"/>
        <end position="875"/>
    </location>
</feature>
<feature type="domain" description="EF-hand" evidence="3">
    <location>
        <begin position="61"/>
        <end position="96"/>
    </location>
</feature>
<dbReference type="Pfam" id="PF13499">
    <property type="entry name" value="EF-hand_7"/>
    <property type="match status" value="1"/>
</dbReference>
<feature type="compositionally biased region" description="Acidic residues" evidence="2">
    <location>
        <begin position="645"/>
        <end position="658"/>
    </location>
</feature>
<protein>
    <recommendedName>
        <fullName evidence="3">EF-hand domain-containing protein</fullName>
    </recommendedName>
</protein>
<evidence type="ECO:0000256" key="1">
    <source>
        <dbReference type="SAM" id="Coils"/>
    </source>
</evidence>
<organism evidence="4 5">
    <name type="scientific">Streblomastix strix</name>
    <dbReference type="NCBI Taxonomy" id="222440"/>
    <lineage>
        <taxon>Eukaryota</taxon>
        <taxon>Metamonada</taxon>
        <taxon>Preaxostyla</taxon>
        <taxon>Oxymonadida</taxon>
        <taxon>Streblomastigidae</taxon>
        <taxon>Streblomastix</taxon>
    </lineage>
</organism>
<feature type="compositionally biased region" description="Basic and acidic residues" evidence="2">
    <location>
        <begin position="659"/>
        <end position="668"/>
    </location>
</feature>
<dbReference type="Gene3D" id="1.10.238.10">
    <property type="entry name" value="EF-hand"/>
    <property type="match status" value="1"/>
</dbReference>
<evidence type="ECO:0000313" key="4">
    <source>
        <dbReference type="EMBL" id="KAA6403498.1"/>
    </source>
</evidence>
<dbReference type="InterPro" id="IPR002048">
    <property type="entry name" value="EF_hand_dom"/>
</dbReference>
<feature type="region of interest" description="Disordered" evidence="2">
    <location>
        <begin position="640"/>
        <end position="668"/>
    </location>
</feature>
<keyword evidence="1" id="KW-0175">Coiled coil</keyword>
<dbReference type="InterPro" id="IPR011992">
    <property type="entry name" value="EF-hand-dom_pair"/>
</dbReference>
<feature type="region of interest" description="Disordered" evidence="2">
    <location>
        <begin position="345"/>
        <end position="402"/>
    </location>
</feature>
<feature type="region of interest" description="Disordered" evidence="2">
    <location>
        <begin position="1063"/>
        <end position="1106"/>
    </location>
</feature>
<name>A0A5J4X8D4_9EUKA</name>
<dbReference type="Proteomes" id="UP000324800">
    <property type="component" value="Unassembled WGS sequence"/>
</dbReference>
<feature type="region of interest" description="Disordered" evidence="2">
    <location>
        <begin position="261"/>
        <end position="317"/>
    </location>
</feature>
<dbReference type="AlphaFoldDB" id="A0A5J4X8D4"/>
<proteinExistence type="predicted"/>
<dbReference type="SUPFAM" id="SSF47473">
    <property type="entry name" value="EF-hand"/>
    <property type="match status" value="1"/>
</dbReference>
<feature type="region of interest" description="Disordered" evidence="2">
    <location>
        <begin position="836"/>
        <end position="875"/>
    </location>
</feature>
<evidence type="ECO:0000259" key="3">
    <source>
        <dbReference type="PROSITE" id="PS50222"/>
    </source>
</evidence>